<sequence>MRIMFYTLA</sequence>
<accession>A0AAW0J9B4</accession>
<gene>
    <name evidence="1" type="ORF">CFP56_035624</name>
</gene>
<comment type="caution">
    <text evidence="1">The sequence shown here is derived from an EMBL/GenBank/DDBJ whole genome shotgun (WGS) entry which is preliminary data.</text>
</comment>
<protein>
    <submittedName>
        <fullName evidence="1">Uncharacterized protein</fullName>
    </submittedName>
</protein>
<reference evidence="1 2" key="1">
    <citation type="journal article" date="2018" name="Sci. Data">
        <title>The draft genome sequence of cork oak.</title>
        <authorList>
            <person name="Ramos A.M."/>
            <person name="Usie A."/>
            <person name="Barbosa P."/>
            <person name="Barros P.M."/>
            <person name="Capote T."/>
            <person name="Chaves I."/>
            <person name="Simoes F."/>
            <person name="Abreu I."/>
            <person name="Carrasquinho I."/>
            <person name="Faro C."/>
            <person name="Guimaraes J.B."/>
            <person name="Mendonca D."/>
            <person name="Nobrega F."/>
            <person name="Rodrigues L."/>
            <person name="Saibo N.J.M."/>
            <person name="Varela M.C."/>
            <person name="Egas C."/>
            <person name="Matos J."/>
            <person name="Miguel C.M."/>
            <person name="Oliveira M.M."/>
            <person name="Ricardo C.P."/>
            <person name="Goncalves S."/>
        </authorList>
    </citation>
    <scope>NUCLEOTIDE SEQUENCE [LARGE SCALE GENOMIC DNA]</scope>
    <source>
        <strain evidence="2">cv. HL8</strain>
    </source>
</reference>
<dbReference type="Proteomes" id="UP000237347">
    <property type="component" value="Unassembled WGS sequence"/>
</dbReference>
<dbReference type="EMBL" id="PKMF04000636">
    <property type="protein sequence ID" value="KAK7823365.1"/>
    <property type="molecule type" value="Genomic_DNA"/>
</dbReference>
<evidence type="ECO:0000313" key="1">
    <source>
        <dbReference type="EMBL" id="KAK7823365.1"/>
    </source>
</evidence>
<evidence type="ECO:0000313" key="2">
    <source>
        <dbReference type="Proteomes" id="UP000237347"/>
    </source>
</evidence>
<proteinExistence type="predicted"/>
<keyword evidence="2" id="KW-1185">Reference proteome</keyword>
<organism evidence="1 2">
    <name type="scientific">Quercus suber</name>
    <name type="common">Cork oak</name>
    <dbReference type="NCBI Taxonomy" id="58331"/>
    <lineage>
        <taxon>Eukaryota</taxon>
        <taxon>Viridiplantae</taxon>
        <taxon>Streptophyta</taxon>
        <taxon>Embryophyta</taxon>
        <taxon>Tracheophyta</taxon>
        <taxon>Spermatophyta</taxon>
        <taxon>Magnoliopsida</taxon>
        <taxon>eudicotyledons</taxon>
        <taxon>Gunneridae</taxon>
        <taxon>Pentapetalae</taxon>
        <taxon>rosids</taxon>
        <taxon>fabids</taxon>
        <taxon>Fagales</taxon>
        <taxon>Fagaceae</taxon>
        <taxon>Quercus</taxon>
    </lineage>
</organism>
<name>A0AAW0J9B4_QUESU</name>